<feature type="repeat" description="ANK" evidence="15">
    <location>
        <begin position="827"/>
        <end position="859"/>
    </location>
</feature>
<feature type="binding site" evidence="13">
    <location>
        <position position="218"/>
    </location>
    <ligand>
        <name>substrate</name>
    </ligand>
</feature>
<dbReference type="PANTHER" id="PTHR43069:SF5">
    <property type="entry name" value="FUMARYLACETOACETASE"/>
    <property type="match status" value="1"/>
</dbReference>
<dbReference type="Pfam" id="PF01557">
    <property type="entry name" value="FAA_hydrolase"/>
    <property type="match status" value="1"/>
</dbReference>
<dbReference type="InterPro" id="IPR036770">
    <property type="entry name" value="Ankyrin_rpt-contain_sf"/>
</dbReference>
<evidence type="ECO:0000256" key="13">
    <source>
        <dbReference type="PIRSR" id="PIRSR605959-2"/>
    </source>
</evidence>
<dbReference type="GO" id="GO:0006572">
    <property type="term" value="P:L-tyrosine catabolic process"/>
    <property type="evidence" value="ECO:0007669"/>
    <property type="project" value="UniProtKB-KW"/>
</dbReference>
<feature type="binding site" evidence="14">
    <location>
        <position position="179"/>
    </location>
    <ligand>
        <name>Ca(2+)</name>
        <dbReference type="ChEBI" id="CHEBI:29108"/>
    </ligand>
</feature>
<organism evidence="19 20">
    <name type="scientific">Fusarium heterosporum</name>
    <dbReference type="NCBI Taxonomy" id="42747"/>
    <lineage>
        <taxon>Eukaryota</taxon>
        <taxon>Fungi</taxon>
        <taxon>Dikarya</taxon>
        <taxon>Ascomycota</taxon>
        <taxon>Pezizomycotina</taxon>
        <taxon>Sordariomycetes</taxon>
        <taxon>Hypocreomycetidae</taxon>
        <taxon>Hypocreales</taxon>
        <taxon>Nectriaceae</taxon>
        <taxon>Fusarium</taxon>
        <taxon>Fusarium heterosporum species complex</taxon>
    </lineage>
</organism>
<dbReference type="SMART" id="SM00248">
    <property type="entry name" value="ANK"/>
    <property type="match status" value="5"/>
</dbReference>
<dbReference type="Pfam" id="PF13637">
    <property type="entry name" value="Ank_4"/>
    <property type="match status" value="1"/>
</dbReference>
<dbReference type="InterPro" id="IPR015377">
    <property type="entry name" value="Fumarylacetoacetase_N"/>
</dbReference>
<dbReference type="EC" id="3.7.1.2" evidence="5"/>
<sequence>MATADFAHHFSEKNIPFGIASSESHKSPQAVTRLGNTVIFLNDLVEGIFKDVKDVPEGVFNQPTLNTFAALPKPVHQHVRKQIQEIYKEGGLDGFSGASKEDLEAVTMHLPMEIKDFADFSCSLDHVINAGRIVVNNPKPPPGFFHFPVGYQGRTSSIVVSGTDIELYGASEKVDYEVELAAVIGKPLAMKQRLDAKDAEEHIFGFVILNDWSARDIQGFEMSPLGPFNGKSLGTSISPWIVTLDALEPFRAKSPPQQSLAATYLQHPNPSTYSITMKVEILANSSATTVGVCPVEALYWTPQQMVAHSVSSGSALRTGDIMATGTVSGSEETSRGCMLETTEGGTKPVTLSDGSKRGYVEDGDVVRITASAGSESGVGFELAKLLLAAGADPLIRCMGAEDQASPLMIAARENKPAIFYQLWHHIKPIGTERDYRIRHDCLLEAAGCGQVSIVSLLLDWWEGWTMETKGLALDWAAQRWQIYVVEFFLSRVKFDSKVLDKALASAINYRAQRNYTDFCTGYEGVDYFEQQQLIKLLIHSGANANTTCFGSPLLLLTFWTRNLIGASSVLLDNGADPNTTDAKGKTALHHLGCPKRQHNKTFTRHIHEAGIRLLLGHQADVCRRDGSGAMPIHEAAYGTNLRIFLLELYTLQDQAKRDAALRPTNNYGTTLLHYAAAGAKLDTIEYLLSQGLDVNSANANGWTPLMCALVPTSEGSLTDNIGKPKKISEAIEAAQLLLTHGADASVITNEGWTSLHCLSLYVNRGKGRKVSLMIADLMSRGVDPNARAVFPCATGDSDPEPPRYYWGYDLHEILKEPEKFGISMLRSGYTALHFAAARGSPGVARALIRCGADTTSRDDDGNSAAKIATHSWDMEGRPALRSELVKLFKDAEDLCGK</sequence>
<comment type="similarity">
    <text evidence="4">Belongs to the FAH family.</text>
</comment>
<keyword evidence="20" id="KW-1185">Reference proteome</keyword>
<dbReference type="PROSITE" id="PS50297">
    <property type="entry name" value="ANK_REP_REGION"/>
    <property type="match status" value="2"/>
</dbReference>
<feature type="binding site" evidence="13">
    <location>
        <position position="326"/>
    </location>
    <ligand>
        <name>substrate</name>
    </ligand>
</feature>
<keyword evidence="8 14" id="KW-0106">Calcium</keyword>
<dbReference type="PANTHER" id="PTHR43069">
    <property type="entry name" value="FUMARYLACETOACETASE"/>
    <property type="match status" value="1"/>
</dbReference>
<reference evidence="19 20" key="1">
    <citation type="submission" date="2020-05" db="EMBL/GenBank/DDBJ databases">
        <title>Identification and distribution of gene clusters putatively required for synthesis of sphingolipid metabolism inhibitors in phylogenetically diverse species of the filamentous fungus Fusarium.</title>
        <authorList>
            <person name="Kim H.-S."/>
            <person name="Busman M."/>
            <person name="Brown D.W."/>
            <person name="Divon H."/>
            <person name="Uhlig S."/>
            <person name="Proctor R.H."/>
        </authorList>
    </citation>
    <scope>NUCLEOTIDE SEQUENCE [LARGE SCALE GENOMIC DNA]</scope>
    <source>
        <strain evidence="19 20">NRRL 20693</strain>
    </source>
</reference>
<evidence type="ECO:0000256" key="10">
    <source>
        <dbReference type="ARBA" id="ARBA00022878"/>
    </source>
</evidence>
<evidence type="ECO:0000256" key="8">
    <source>
        <dbReference type="ARBA" id="ARBA00022837"/>
    </source>
</evidence>
<evidence type="ECO:0000256" key="2">
    <source>
        <dbReference type="ARBA" id="ARBA00001946"/>
    </source>
</evidence>
<keyword evidence="6 14" id="KW-0479">Metal-binding</keyword>
<evidence type="ECO:0000259" key="18">
    <source>
        <dbReference type="Pfam" id="PF09298"/>
    </source>
</evidence>
<dbReference type="InterPro" id="IPR002110">
    <property type="entry name" value="Ankyrin_rpt"/>
</dbReference>
<evidence type="ECO:0000256" key="9">
    <source>
        <dbReference type="ARBA" id="ARBA00022842"/>
    </source>
</evidence>
<feature type="binding site" evidence="14">
    <location>
        <position position="235"/>
    </location>
    <ligand>
        <name>Mg(2+)</name>
        <dbReference type="ChEBI" id="CHEBI:18420"/>
    </ligand>
</feature>
<evidence type="ECO:0000256" key="3">
    <source>
        <dbReference type="ARBA" id="ARBA00004782"/>
    </source>
</evidence>
<feature type="binding site" evidence="14">
    <location>
        <position position="177"/>
    </location>
    <ligand>
        <name>Ca(2+)</name>
        <dbReference type="ChEBI" id="CHEBI:29108"/>
    </ligand>
</feature>
<dbReference type="GO" id="GO:0006559">
    <property type="term" value="P:L-phenylalanine catabolic process"/>
    <property type="evidence" value="ECO:0007669"/>
    <property type="project" value="UniProtKB-UniPathway"/>
</dbReference>
<dbReference type="SUPFAM" id="SSF63433">
    <property type="entry name" value="Fumarylacetoacetate hydrolase, FAH, N-terminal domain"/>
    <property type="match status" value="1"/>
</dbReference>
<keyword evidence="9 14" id="KW-0460">Magnesium</keyword>
<evidence type="ECO:0000256" key="1">
    <source>
        <dbReference type="ARBA" id="ARBA00001913"/>
    </source>
</evidence>
<comment type="cofactor">
    <cofactor evidence="2 14">
        <name>Mg(2+)</name>
        <dbReference type="ChEBI" id="CHEBI:18420"/>
    </cofactor>
</comment>
<evidence type="ECO:0000256" key="6">
    <source>
        <dbReference type="ARBA" id="ARBA00022723"/>
    </source>
</evidence>
<evidence type="ECO:0000256" key="11">
    <source>
        <dbReference type="ARBA" id="ARBA00023232"/>
    </source>
</evidence>
<feature type="binding site" evidence="14">
    <location>
        <position position="211"/>
    </location>
    <ligand>
        <name>Ca(2+)</name>
        <dbReference type="ChEBI" id="CHEBI:29108"/>
    </ligand>
</feature>
<dbReference type="Pfam" id="PF09298">
    <property type="entry name" value="FAA_hydrolase_N"/>
    <property type="match status" value="1"/>
</dbReference>
<dbReference type="GO" id="GO:0046872">
    <property type="term" value="F:metal ion binding"/>
    <property type="evidence" value="ECO:0007669"/>
    <property type="project" value="UniProtKB-KW"/>
</dbReference>
<dbReference type="InterPro" id="IPR036462">
    <property type="entry name" value="Fumarylacetoacetase_N_sf"/>
</dbReference>
<evidence type="ECO:0000256" key="16">
    <source>
        <dbReference type="SAM" id="MobiDB-lite"/>
    </source>
</evidence>
<feature type="repeat" description="ANK" evidence="15">
    <location>
        <begin position="667"/>
        <end position="699"/>
    </location>
</feature>
<keyword evidence="11" id="KW-0585">Phenylalanine catabolism</keyword>
<dbReference type="AlphaFoldDB" id="A0A8H5WTG4"/>
<evidence type="ECO:0000313" key="19">
    <source>
        <dbReference type="EMBL" id="KAF5669454.1"/>
    </source>
</evidence>
<dbReference type="Pfam" id="PF00023">
    <property type="entry name" value="Ank"/>
    <property type="match status" value="1"/>
</dbReference>
<feature type="binding site" evidence="14">
    <location>
        <position position="211"/>
    </location>
    <ligand>
        <name>Mg(2+)</name>
        <dbReference type="ChEBI" id="CHEBI:18420"/>
    </ligand>
</feature>
<evidence type="ECO:0000256" key="5">
    <source>
        <dbReference type="ARBA" id="ARBA00012094"/>
    </source>
</evidence>
<gene>
    <name evidence="19" type="ORF">FHETE_4958</name>
</gene>
<dbReference type="Gene3D" id="1.25.40.20">
    <property type="entry name" value="Ankyrin repeat-containing domain"/>
    <property type="match status" value="5"/>
</dbReference>
<accession>A0A8H5WTG4</accession>
<dbReference type="OrthoDB" id="9971669at2759"/>
<comment type="caution">
    <text evidence="19">The sequence shown here is derived from an EMBL/GenBank/DDBJ whole genome shotgun (WGS) entry which is preliminary data.</text>
</comment>
<evidence type="ECO:0000256" key="15">
    <source>
        <dbReference type="PROSITE-ProRule" id="PRU00023"/>
    </source>
</evidence>
<dbReference type="EMBL" id="JAAGWQ010000083">
    <property type="protein sequence ID" value="KAF5669454.1"/>
    <property type="molecule type" value="Genomic_DNA"/>
</dbReference>
<keyword evidence="7 19" id="KW-0378">Hydrolase</keyword>
<feature type="binding site" evidence="14">
    <location>
        <position position="119"/>
    </location>
    <ligand>
        <name>Ca(2+)</name>
        <dbReference type="ChEBI" id="CHEBI:29108"/>
    </ligand>
</feature>
<feature type="domain" description="Fumarylacetoacetase N-terminal" evidence="18">
    <location>
        <begin position="13"/>
        <end position="111"/>
    </location>
</feature>
<dbReference type="InterPro" id="IPR005959">
    <property type="entry name" value="Fumarylacetoacetase"/>
</dbReference>
<dbReference type="GO" id="GO:0004334">
    <property type="term" value="F:fumarylacetoacetase activity"/>
    <property type="evidence" value="ECO:0007669"/>
    <property type="project" value="UniProtKB-EC"/>
</dbReference>
<evidence type="ECO:0000256" key="7">
    <source>
        <dbReference type="ARBA" id="ARBA00022801"/>
    </source>
</evidence>
<dbReference type="SUPFAM" id="SSF48403">
    <property type="entry name" value="Ankyrin repeat"/>
    <property type="match status" value="2"/>
</dbReference>
<evidence type="ECO:0000256" key="4">
    <source>
        <dbReference type="ARBA" id="ARBA00010211"/>
    </source>
</evidence>
<dbReference type="UniPathway" id="UPA00139">
    <property type="reaction ID" value="UER00341"/>
</dbReference>
<feature type="active site" description="Proton acceptor" evidence="12">
    <location>
        <position position="126"/>
    </location>
</feature>
<dbReference type="Gene3D" id="2.30.30.230">
    <property type="entry name" value="Fumarylacetoacetase, N-terminal domain"/>
    <property type="match status" value="1"/>
</dbReference>
<dbReference type="Proteomes" id="UP000567885">
    <property type="component" value="Unassembled WGS sequence"/>
</dbReference>
<proteinExistence type="inferred from homology"/>
<feature type="binding site" evidence="14">
    <location>
        <position position="231"/>
    </location>
    <ligand>
        <name>Mg(2+)</name>
        <dbReference type="ChEBI" id="CHEBI:18420"/>
    </ligand>
</feature>
<comment type="cofactor">
    <cofactor evidence="1 14">
        <name>Ca(2+)</name>
        <dbReference type="ChEBI" id="CHEBI:29108"/>
    </cofactor>
</comment>
<feature type="region of interest" description="Disordered" evidence="16">
    <location>
        <begin position="325"/>
        <end position="354"/>
    </location>
</feature>
<dbReference type="PROSITE" id="PS50088">
    <property type="entry name" value="ANK_REPEAT"/>
    <property type="match status" value="2"/>
</dbReference>
<evidence type="ECO:0000259" key="17">
    <source>
        <dbReference type="Pfam" id="PF01557"/>
    </source>
</evidence>
<evidence type="ECO:0000256" key="14">
    <source>
        <dbReference type="PIRSR" id="PIRSR605959-3"/>
    </source>
</evidence>
<comment type="pathway">
    <text evidence="3">Amino-acid degradation; L-phenylalanine degradation; acetoacetate and fumarate from L-phenylalanine: step 6/6.</text>
</comment>
<dbReference type="Gene3D" id="3.90.850.10">
    <property type="entry name" value="Fumarylacetoacetase-like, C-terminal domain"/>
    <property type="match status" value="1"/>
</dbReference>
<evidence type="ECO:0000256" key="12">
    <source>
        <dbReference type="PIRSR" id="PIRSR605959-1"/>
    </source>
</evidence>
<feature type="domain" description="Fumarylacetoacetase-like C-terminal" evidence="17">
    <location>
        <begin position="117"/>
        <end position="370"/>
    </location>
</feature>
<evidence type="ECO:0000313" key="20">
    <source>
        <dbReference type="Proteomes" id="UP000567885"/>
    </source>
</evidence>
<keyword evidence="10" id="KW-0828">Tyrosine catabolism</keyword>
<dbReference type="GO" id="GO:1902000">
    <property type="term" value="P:homogentisate catabolic process"/>
    <property type="evidence" value="ECO:0007669"/>
    <property type="project" value="TreeGrafter"/>
</dbReference>
<dbReference type="InterPro" id="IPR011234">
    <property type="entry name" value="Fumarylacetoacetase-like_C"/>
</dbReference>
<keyword evidence="15" id="KW-0040">ANK repeat</keyword>
<dbReference type="SUPFAM" id="SSF56529">
    <property type="entry name" value="FAH"/>
    <property type="match status" value="1"/>
</dbReference>
<dbReference type="InterPro" id="IPR036663">
    <property type="entry name" value="Fumarylacetoacetase_C_sf"/>
</dbReference>
<name>A0A8H5WTG4_FUSHE</name>
<protein>
    <recommendedName>
        <fullName evidence="5">fumarylacetoacetase</fullName>
        <ecNumber evidence="5">3.7.1.2</ecNumber>
    </recommendedName>
</protein>